<keyword evidence="3" id="KW-1185">Reference proteome</keyword>
<protein>
    <submittedName>
        <fullName evidence="2">Uncharacterized protein</fullName>
    </submittedName>
</protein>
<comment type="caution">
    <text evidence="2">The sequence shown here is derived from an EMBL/GenBank/DDBJ whole genome shotgun (WGS) entry which is preliminary data.</text>
</comment>
<evidence type="ECO:0000313" key="2">
    <source>
        <dbReference type="EMBL" id="CAK0882827.1"/>
    </source>
</evidence>
<evidence type="ECO:0000256" key="1">
    <source>
        <dbReference type="SAM" id="SignalP"/>
    </source>
</evidence>
<name>A0ABN9WBX0_9DINO</name>
<feature type="chain" id="PRO_5046885141" evidence="1">
    <location>
        <begin position="22"/>
        <end position="442"/>
    </location>
</feature>
<evidence type="ECO:0000313" key="3">
    <source>
        <dbReference type="Proteomes" id="UP001189429"/>
    </source>
</evidence>
<feature type="signal peptide" evidence="1">
    <location>
        <begin position="1"/>
        <end position="21"/>
    </location>
</feature>
<accession>A0ABN9WBX0</accession>
<dbReference type="SUPFAM" id="SSF82171">
    <property type="entry name" value="DPP6 N-terminal domain-like"/>
    <property type="match status" value="1"/>
</dbReference>
<dbReference type="EMBL" id="CAUYUJ010018345">
    <property type="protein sequence ID" value="CAK0882827.1"/>
    <property type="molecule type" value="Genomic_DNA"/>
</dbReference>
<proteinExistence type="predicted"/>
<sequence>MLGNAASPVALIAILFSHGLARHVVPSDRHGAVSRARDVAKPSWQQMGSVRAHDILSATWQQIGSDLDGDVAVGHASVSMSADGSRVAMGAPEAAEGVGRVRVYDWAGGAWVQVGPDLNGNAIGDGFGMAVALSADGSRLATAATSSGNARVYESAGGAWQQVGSDISGAAGAGGYQFSLSADGGRVAMGDTNGMVRVFGWASGTWQQMGADIYIYGGFAVAPAFNADGSRVAAGAPYCSTGGFRFGCVRVYDWVGGAWQKVGSDITGTQLHERTGVSVSLSANGSRVAVPGYYYDDIRGRVRVFDWEGDARVQAGSAVAGDASWDQFGLAVSLSADGTRLAVGAFPQQHRSQRSRYVRIYDWADNAWQQVESFSNVGSSVSLSSDGTSLAVGTPGWAPIVRVVRIYGLAGDAKRFALYRSHSLFPDRTDGSPAARRTNAET</sequence>
<gene>
    <name evidence="2" type="ORF">PCOR1329_LOCUS65241</name>
</gene>
<reference evidence="2" key="1">
    <citation type="submission" date="2023-10" db="EMBL/GenBank/DDBJ databases">
        <authorList>
            <person name="Chen Y."/>
            <person name="Shah S."/>
            <person name="Dougan E. K."/>
            <person name="Thang M."/>
            <person name="Chan C."/>
        </authorList>
    </citation>
    <scope>NUCLEOTIDE SEQUENCE [LARGE SCALE GENOMIC DNA]</scope>
</reference>
<keyword evidence="1" id="KW-0732">Signal</keyword>
<dbReference type="InterPro" id="IPR015943">
    <property type="entry name" value="WD40/YVTN_repeat-like_dom_sf"/>
</dbReference>
<organism evidence="2 3">
    <name type="scientific">Prorocentrum cordatum</name>
    <dbReference type="NCBI Taxonomy" id="2364126"/>
    <lineage>
        <taxon>Eukaryota</taxon>
        <taxon>Sar</taxon>
        <taxon>Alveolata</taxon>
        <taxon>Dinophyceae</taxon>
        <taxon>Prorocentrales</taxon>
        <taxon>Prorocentraceae</taxon>
        <taxon>Prorocentrum</taxon>
    </lineage>
</organism>
<dbReference type="Gene3D" id="2.130.10.10">
    <property type="entry name" value="YVTN repeat-like/Quinoprotein amine dehydrogenase"/>
    <property type="match status" value="2"/>
</dbReference>
<dbReference type="Proteomes" id="UP001189429">
    <property type="component" value="Unassembled WGS sequence"/>
</dbReference>